<evidence type="ECO:0000313" key="2">
    <source>
        <dbReference type="Proteomes" id="UP000092382"/>
    </source>
</evidence>
<comment type="caution">
    <text evidence="1">The sequence shown here is derived from an EMBL/GenBank/DDBJ whole genome shotgun (WGS) entry which is preliminary data.</text>
</comment>
<proteinExistence type="predicted"/>
<sequence length="85" mass="9783">MSPNCNFLTIGEQILQMPLGDRWCIYHRLQELMISCSCPPDGSLCVQINNLQEAIIVNSILMQFFAPRYQLVTWLENCLCNEIGF</sequence>
<dbReference type="NCBIfam" id="NF045598">
    <property type="entry name" value="asr1405_asl0597"/>
    <property type="match status" value="1"/>
</dbReference>
<evidence type="ECO:0000313" key="1">
    <source>
        <dbReference type="EMBL" id="OBQ25408.1"/>
    </source>
</evidence>
<dbReference type="InterPro" id="IPR054637">
    <property type="entry name" value="Asr1405_Asl0597-like"/>
</dbReference>
<dbReference type="PATRIC" id="fig|1710894.3.peg.4168"/>
<name>A0A1B7VWT4_APHFL</name>
<reference evidence="1 2" key="1">
    <citation type="submission" date="2015-09" db="EMBL/GenBank/DDBJ databases">
        <title>Whole genome shotgun sequence assembly of Aphanizomenon flos-aquae UKL13.</title>
        <authorList>
            <person name="Driscoll C."/>
        </authorList>
    </citation>
    <scope>NUCLEOTIDE SEQUENCE [LARGE SCALE GENOMIC DNA]</scope>
    <source>
        <strain evidence="1">MDT13</strain>
    </source>
</reference>
<gene>
    <name evidence="1" type="ORF">AN481_10480</name>
</gene>
<dbReference type="STRING" id="1803587.GCA_001593825_01183"/>
<accession>A0A1B7VWT4</accession>
<dbReference type="Proteomes" id="UP000092382">
    <property type="component" value="Unassembled WGS sequence"/>
</dbReference>
<protein>
    <submittedName>
        <fullName evidence="1">Uncharacterized protein</fullName>
    </submittedName>
</protein>
<organism evidence="1 2">
    <name type="scientific">Aphanizomenon flos-aquae LD13</name>
    <dbReference type="NCBI Taxonomy" id="1710894"/>
    <lineage>
        <taxon>Bacteria</taxon>
        <taxon>Bacillati</taxon>
        <taxon>Cyanobacteriota</taxon>
        <taxon>Cyanophyceae</taxon>
        <taxon>Nostocales</taxon>
        <taxon>Aphanizomenonaceae</taxon>
        <taxon>Aphanizomenon</taxon>
    </lineage>
</organism>
<dbReference type="EMBL" id="LJOY01000030">
    <property type="protein sequence ID" value="OBQ25408.1"/>
    <property type="molecule type" value="Genomic_DNA"/>
</dbReference>
<dbReference type="AlphaFoldDB" id="A0A1B7VWT4"/>